<evidence type="ECO:0000256" key="1">
    <source>
        <dbReference type="SAM" id="Phobius"/>
    </source>
</evidence>
<feature type="transmembrane region" description="Helical" evidence="1">
    <location>
        <begin position="76"/>
        <end position="97"/>
    </location>
</feature>
<keyword evidence="1" id="KW-0812">Transmembrane</keyword>
<evidence type="ECO:0008006" key="4">
    <source>
        <dbReference type="Google" id="ProtNLM"/>
    </source>
</evidence>
<evidence type="ECO:0000313" key="2">
    <source>
        <dbReference type="EMBL" id="GEN46288.1"/>
    </source>
</evidence>
<keyword evidence="1" id="KW-1133">Transmembrane helix</keyword>
<protein>
    <recommendedName>
        <fullName evidence="4">DUF4181 domain-containing protein</fullName>
    </recommendedName>
</protein>
<comment type="caution">
    <text evidence="2">The sequence shown here is derived from an EMBL/GenBank/DDBJ whole genome shotgun (WGS) entry which is preliminary data.</text>
</comment>
<keyword evidence="3" id="KW-1185">Reference proteome</keyword>
<reference evidence="2 3" key="1">
    <citation type="submission" date="2019-07" db="EMBL/GenBank/DDBJ databases">
        <title>Whole genome shotgun sequence of Alkalibacillus haloalkaliphilus NBRC 103110.</title>
        <authorList>
            <person name="Hosoyama A."/>
            <person name="Uohara A."/>
            <person name="Ohji S."/>
            <person name="Ichikawa N."/>
        </authorList>
    </citation>
    <scope>NUCLEOTIDE SEQUENCE [LARGE SCALE GENOMIC DNA]</scope>
    <source>
        <strain evidence="2 3">NBRC 103110</strain>
    </source>
</reference>
<dbReference type="Proteomes" id="UP000321440">
    <property type="component" value="Unassembled WGS sequence"/>
</dbReference>
<dbReference type="AlphaFoldDB" id="A0A511W7J1"/>
<evidence type="ECO:0000313" key="3">
    <source>
        <dbReference type="Proteomes" id="UP000321440"/>
    </source>
</evidence>
<dbReference type="InterPro" id="IPR025441">
    <property type="entry name" value="DUF4181"/>
</dbReference>
<feature type="transmembrane region" description="Helical" evidence="1">
    <location>
        <begin position="6"/>
        <end position="24"/>
    </location>
</feature>
<accession>A0A511W7J1</accession>
<organism evidence="2 3">
    <name type="scientific">Alkalibacillus haloalkaliphilus</name>
    <dbReference type="NCBI Taxonomy" id="94136"/>
    <lineage>
        <taxon>Bacteria</taxon>
        <taxon>Bacillati</taxon>
        <taxon>Bacillota</taxon>
        <taxon>Bacilli</taxon>
        <taxon>Bacillales</taxon>
        <taxon>Bacillaceae</taxon>
        <taxon>Alkalibacillus</taxon>
    </lineage>
</organism>
<gene>
    <name evidence="2" type="ORF">AHA02nite_20640</name>
</gene>
<proteinExistence type="predicted"/>
<keyword evidence="1" id="KW-0472">Membrane</keyword>
<feature type="transmembrane region" description="Helical" evidence="1">
    <location>
        <begin position="104"/>
        <end position="123"/>
    </location>
</feature>
<dbReference type="OrthoDB" id="9845551at2"/>
<sequence length="130" mass="15090">MYAEEIVFLIMAFLLLMLFMQYGMRKLLGVDASTKAVFESDGRHVNDVHRYINKLLAIILISVILVNNFYITIEHWGLIVVGVVVLFRVVDIVMNWIFQPEEKLHWIMLINSFVIVGFVYLLIELVSRGS</sequence>
<dbReference type="EMBL" id="BJYA01000014">
    <property type="protein sequence ID" value="GEN46288.1"/>
    <property type="molecule type" value="Genomic_DNA"/>
</dbReference>
<name>A0A511W7J1_9BACI</name>
<feature type="transmembrane region" description="Helical" evidence="1">
    <location>
        <begin position="51"/>
        <end position="70"/>
    </location>
</feature>
<dbReference type="RefSeq" id="WP_146816979.1">
    <property type="nucleotide sequence ID" value="NZ_BJYA01000014.1"/>
</dbReference>
<dbReference type="Pfam" id="PF13789">
    <property type="entry name" value="DUF4181"/>
    <property type="match status" value="1"/>
</dbReference>